<dbReference type="Pfam" id="PF19290">
    <property type="entry name" value="PmbA_TldD_2nd"/>
    <property type="match status" value="1"/>
</dbReference>
<dbReference type="OrthoDB" id="9803618at2"/>
<dbReference type="GO" id="GO:0006508">
    <property type="term" value="P:proteolysis"/>
    <property type="evidence" value="ECO:0007669"/>
    <property type="project" value="InterPro"/>
</dbReference>
<reference evidence="5" key="1">
    <citation type="journal article" date="2014" name="Int. J. Syst. Evol. Microbiol.">
        <title>Complete genome sequence of Corynebacterium casei LMG S-19264T (=DSM 44701T), isolated from a smear-ripened cheese.</title>
        <authorList>
            <consortium name="US DOE Joint Genome Institute (JGI-PGF)"/>
            <person name="Walter F."/>
            <person name="Albersmeier A."/>
            <person name="Kalinowski J."/>
            <person name="Ruckert C."/>
        </authorList>
    </citation>
    <scope>NUCLEOTIDE SEQUENCE</scope>
    <source>
        <strain evidence="5">CGMCC 1.15360</strain>
    </source>
</reference>
<feature type="domain" description="Metalloprotease TldD/E C-terminal" evidence="3">
    <location>
        <begin position="230"/>
        <end position="446"/>
    </location>
</feature>
<dbReference type="Gene3D" id="3.30.2290.10">
    <property type="entry name" value="PmbA/TldD superfamily"/>
    <property type="match status" value="1"/>
</dbReference>
<dbReference type="Proteomes" id="UP000612349">
    <property type="component" value="Unassembled WGS sequence"/>
</dbReference>
<dbReference type="PANTHER" id="PTHR43421">
    <property type="entry name" value="METALLOPROTEASE PMBA"/>
    <property type="match status" value="1"/>
</dbReference>
<evidence type="ECO:0000259" key="2">
    <source>
        <dbReference type="Pfam" id="PF01523"/>
    </source>
</evidence>
<evidence type="ECO:0000313" key="6">
    <source>
        <dbReference type="Proteomes" id="UP000612349"/>
    </source>
</evidence>
<proteinExistence type="inferred from homology"/>
<dbReference type="Pfam" id="PF01523">
    <property type="entry name" value="PmbA_TldD_1st"/>
    <property type="match status" value="1"/>
</dbReference>
<dbReference type="GO" id="GO:0008237">
    <property type="term" value="F:metallopeptidase activity"/>
    <property type="evidence" value="ECO:0007669"/>
    <property type="project" value="InterPro"/>
</dbReference>
<accession>A0A916Z1L0</accession>
<reference evidence="5" key="2">
    <citation type="submission" date="2020-09" db="EMBL/GenBank/DDBJ databases">
        <authorList>
            <person name="Sun Q."/>
            <person name="Zhou Y."/>
        </authorList>
    </citation>
    <scope>NUCLEOTIDE SEQUENCE</scope>
    <source>
        <strain evidence="5">CGMCC 1.15360</strain>
    </source>
</reference>
<dbReference type="InterPro" id="IPR045570">
    <property type="entry name" value="Metalloprtase-TldD/E_cen_dom"/>
</dbReference>
<dbReference type="InterPro" id="IPR035068">
    <property type="entry name" value="TldD/PmbA_N"/>
</dbReference>
<organism evidence="5 6">
    <name type="scientific">Croceicoccus mobilis</name>
    <dbReference type="NCBI Taxonomy" id="1703339"/>
    <lineage>
        <taxon>Bacteria</taxon>
        <taxon>Pseudomonadati</taxon>
        <taxon>Pseudomonadota</taxon>
        <taxon>Alphaproteobacteria</taxon>
        <taxon>Sphingomonadales</taxon>
        <taxon>Erythrobacteraceae</taxon>
        <taxon>Croceicoccus</taxon>
    </lineage>
</organism>
<dbReference type="Pfam" id="PF19289">
    <property type="entry name" value="PmbA_TldD_3rd"/>
    <property type="match status" value="1"/>
</dbReference>
<dbReference type="RefSeq" id="WP_066774383.1">
    <property type="nucleotide sequence ID" value="NZ_BMIP01000004.1"/>
</dbReference>
<dbReference type="InterPro" id="IPR002510">
    <property type="entry name" value="Metalloprtase-TldD/E_N"/>
</dbReference>
<dbReference type="InterPro" id="IPR045569">
    <property type="entry name" value="Metalloprtase-TldD/E_C"/>
</dbReference>
<evidence type="ECO:0000313" key="5">
    <source>
        <dbReference type="EMBL" id="GGD71548.1"/>
    </source>
</evidence>
<dbReference type="InterPro" id="IPR047657">
    <property type="entry name" value="PmbA"/>
</dbReference>
<dbReference type="GO" id="GO:0005829">
    <property type="term" value="C:cytosol"/>
    <property type="evidence" value="ECO:0007669"/>
    <property type="project" value="TreeGrafter"/>
</dbReference>
<evidence type="ECO:0000259" key="4">
    <source>
        <dbReference type="Pfam" id="PF19290"/>
    </source>
</evidence>
<comment type="similarity">
    <text evidence="1">Belongs to the peptidase U62 family.</text>
</comment>
<feature type="domain" description="Metalloprotease TldD/E central" evidence="4">
    <location>
        <begin position="120"/>
        <end position="223"/>
    </location>
</feature>
<name>A0A916Z1L0_9SPHN</name>
<sequence length="447" mass="46695">MLSPEEACKRCADVIDKATAAGADAGDAVFIARSSQSVEMRLGQLESVDRSEAEHLGLRVFVGKRSATVGTSALDTASLDELASRAVTMAREAPEDRFAGLAPQDMLFTGDPADLDLVSEAPTPEELREAALEMEDAARSVEGVSNSEGANAAFGRGVVALATSHGFAGGYEQAHHSRSAAMVAGKGALMERGMDWRAAHHLSDIIPMAEIGRMAGERAVARLNPGKMKSGPMPVVFDPRVAGTLLGHLVHAISGSEIVRGASFLSELEGKPVFAPGTMIEDDPLKMRGMRSHPFDGEGLPVSRRMLVDDGVLTGWLLDSASARKLDRAPTGHAVRAGGGSPGVSSSNLTWQPGEASFDELIADIREGVLVTDLIGMGVSIVTGDYSRGASGFRIVDGQVAGPVSGITIAGNLKDMFAHAIPASDIEYIRAINTPSIRIDGMTVAGD</sequence>
<protein>
    <submittedName>
        <fullName evidence="5">Modulator protein</fullName>
    </submittedName>
</protein>
<gene>
    <name evidence="5" type="ORF">GCM10010990_21320</name>
</gene>
<feature type="domain" description="Metalloprotease TldD/E N-terminal" evidence="2">
    <location>
        <begin position="27"/>
        <end position="90"/>
    </location>
</feature>
<evidence type="ECO:0000259" key="3">
    <source>
        <dbReference type="Pfam" id="PF19289"/>
    </source>
</evidence>
<dbReference type="PANTHER" id="PTHR43421:SF1">
    <property type="entry name" value="METALLOPROTEASE PMBA"/>
    <property type="match status" value="1"/>
</dbReference>
<dbReference type="InterPro" id="IPR036059">
    <property type="entry name" value="TldD/PmbA_sf"/>
</dbReference>
<keyword evidence="6" id="KW-1185">Reference proteome</keyword>
<dbReference type="SUPFAM" id="SSF111283">
    <property type="entry name" value="Putative modulator of DNA gyrase, PmbA/TldD"/>
    <property type="match status" value="1"/>
</dbReference>
<comment type="caution">
    <text evidence="5">The sequence shown here is derived from an EMBL/GenBank/DDBJ whole genome shotgun (WGS) entry which is preliminary data.</text>
</comment>
<dbReference type="AlphaFoldDB" id="A0A916Z1L0"/>
<dbReference type="EMBL" id="BMIP01000004">
    <property type="protein sequence ID" value="GGD71548.1"/>
    <property type="molecule type" value="Genomic_DNA"/>
</dbReference>
<evidence type="ECO:0000256" key="1">
    <source>
        <dbReference type="ARBA" id="ARBA00005836"/>
    </source>
</evidence>